<name>A0A2S7SWE0_9BACT</name>
<keyword evidence="1" id="KW-1133">Transmembrane helix</keyword>
<organism evidence="3 4">
    <name type="scientific">Flavipsychrobacter stenotrophus</name>
    <dbReference type="NCBI Taxonomy" id="2077091"/>
    <lineage>
        <taxon>Bacteria</taxon>
        <taxon>Pseudomonadati</taxon>
        <taxon>Bacteroidota</taxon>
        <taxon>Chitinophagia</taxon>
        <taxon>Chitinophagales</taxon>
        <taxon>Chitinophagaceae</taxon>
        <taxon>Flavipsychrobacter</taxon>
    </lineage>
</organism>
<protein>
    <recommendedName>
        <fullName evidence="5">Outer membrane protein beta-barrel domain-containing protein</fullName>
    </recommendedName>
</protein>
<sequence length="285" mass="31356">MKLFKSLKICFTVVLLSSPLFSLAQYKFPIRSFSSYLKDASRWEIGGTGVLGWGTFNGTTRITGYNNQFIADSTLKRGVKSNFGFGAVVGIAVPIAATGHISVWALSMNAMVNMTSWSALNQTKSLDGAYTTPSPNEVKASTLQIALPVGIDWKIGADAINSKRLYFGMALGGGVMPHVNVTTLDPSAADGATITQQSIGFNPYVKAEASMFPGMLIKVRVLYTMGNVELMNTKRDIPGYNDGPFKLTNNSNLMFSLIFQPFSVRWNERSWHNTYDTYNWNEHLN</sequence>
<proteinExistence type="predicted"/>
<accession>A0A2S7SWE0</accession>
<reference evidence="3 4" key="1">
    <citation type="submission" date="2018-01" db="EMBL/GenBank/DDBJ databases">
        <title>A novel member of the phylum Bacteroidetes isolated from glacier ice.</title>
        <authorList>
            <person name="Liu Q."/>
            <person name="Xin Y.-H."/>
        </authorList>
    </citation>
    <scope>NUCLEOTIDE SEQUENCE [LARGE SCALE GENOMIC DNA]</scope>
    <source>
        <strain evidence="3 4">RB1R16</strain>
    </source>
</reference>
<dbReference type="RefSeq" id="WP_105039658.1">
    <property type="nucleotide sequence ID" value="NZ_PPSL01000003.1"/>
</dbReference>
<evidence type="ECO:0000256" key="2">
    <source>
        <dbReference type="SAM" id="SignalP"/>
    </source>
</evidence>
<comment type="caution">
    <text evidence="3">The sequence shown here is derived from an EMBL/GenBank/DDBJ whole genome shotgun (WGS) entry which is preliminary data.</text>
</comment>
<feature type="chain" id="PRO_5015562034" description="Outer membrane protein beta-barrel domain-containing protein" evidence="2">
    <location>
        <begin position="25"/>
        <end position="285"/>
    </location>
</feature>
<keyword evidence="2" id="KW-0732">Signal</keyword>
<keyword evidence="1" id="KW-0812">Transmembrane</keyword>
<evidence type="ECO:0008006" key="5">
    <source>
        <dbReference type="Google" id="ProtNLM"/>
    </source>
</evidence>
<gene>
    <name evidence="3" type="ORF">CJD36_013250</name>
</gene>
<feature type="signal peptide" evidence="2">
    <location>
        <begin position="1"/>
        <end position="24"/>
    </location>
</feature>
<dbReference type="OrthoDB" id="644072at2"/>
<evidence type="ECO:0000313" key="3">
    <source>
        <dbReference type="EMBL" id="PQJ10931.1"/>
    </source>
</evidence>
<keyword evidence="4" id="KW-1185">Reference proteome</keyword>
<dbReference type="EMBL" id="PPSL01000003">
    <property type="protein sequence ID" value="PQJ10931.1"/>
    <property type="molecule type" value="Genomic_DNA"/>
</dbReference>
<dbReference type="Proteomes" id="UP000239872">
    <property type="component" value="Unassembled WGS sequence"/>
</dbReference>
<evidence type="ECO:0000256" key="1">
    <source>
        <dbReference type="SAM" id="Phobius"/>
    </source>
</evidence>
<dbReference type="AlphaFoldDB" id="A0A2S7SWE0"/>
<feature type="transmembrane region" description="Helical" evidence="1">
    <location>
        <begin position="83"/>
        <end position="106"/>
    </location>
</feature>
<keyword evidence="1" id="KW-0472">Membrane</keyword>
<evidence type="ECO:0000313" key="4">
    <source>
        <dbReference type="Proteomes" id="UP000239872"/>
    </source>
</evidence>